<dbReference type="OrthoDB" id="3177103at2"/>
<evidence type="ECO:0000259" key="1">
    <source>
        <dbReference type="Pfam" id="PF00535"/>
    </source>
</evidence>
<dbReference type="InterPro" id="IPR001173">
    <property type="entry name" value="Glyco_trans_2-like"/>
</dbReference>
<gene>
    <name evidence="2" type="ORF">EBN03_14410</name>
</gene>
<comment type="caution">
    <text evidence="2">The sequence shown here is derived from an EMBL/GenBank/DDBJ whole genome shotgun (WGS) entry which is preliminary data.</text>
</comment>
<sequence length="281" mass="30622">MTGSGMTLSICVPAYNAARTLETTVRSILAQDMDFELMILDNASTDGTGEIAASFDDPRVRVARNDRVLPIGANWNRVVELSTGDLIKIVCADDILLPGALVQQLRVMADSRIAISATKFQVIDERDEIEESGLGLPGLVGQWPADVLLRTIVRRGPADFGPTAAAMFRRSDFDRVGGFRGDLVFPMDVDLFARVCVPGGYFFGIPEDLAAWRNSSFNLCSSTSTVSKLTEMARFHHRMGREYPELVGRADVLRGDARLAGQAAERVRVRATALVGGRTDL</sequence>
<evidence type="ECO:0000313" key="2">
    <source>
        <dbReference type="EMBL" id="RMI32193.1"/>
    </source>
</evidence>
<dbReference type="Pfam" id="PF00535">
    <property type="entry name" value="Glycos_transf_2"/>
    <property type="match status" value="1"/>
</dbReference>
<dbReference type="CDD" id="cd00761">
    <property type="entry name" value="Glyco_tranf_GTA_type"/>
    <property type="match status" value="1"/>
</dbReference>
<dbReference type="Proteomes" id="UP000279275">
    <property type="component" value="Unassembled WGS sequence"/>
</dbReference>
<feature type="domain" description="Glycosyltransferase 2-like" evidence="1">
    <location>
        <begin position="9"/>
        <end position="176"/>
    </location>
</feature>
<keyword evidence="2" id="KW-0808">Transferase</keyword>
<dbReference type="InterPro" id="IPR029044">
    <property type="entry name" value="Nucleotide-diphossugar_trans"/>
</dbReference>
<dbReference type="Gene3D" id="3.90.550.10">
    <property type="entry name" value="Spore Coat Polysaccharide Biosynthesis Protein SpsA, Chain A"/>
    <property type="match status" value="1"/>
</dbReference>
<proteinExistence type="predicted"/>
<protein>
    <submittedName>
        <fullName evidence="2">Glycosyltransferase family 2 protein</fullName>
    </submittedName>
</protein>
<name>A0A3M2L6N4_9NOCA</name>
<organism evidence="2 3">
    <name type="scientific">Nocardia stercoris</name>
    <dbReference type="NCBI Taxonomy" id="2483361"/>
    <lineage>
        <taxon>Bacteria</taxon>
        <taxon>Bacillati</taxon>
        <taxon>Actinomycetota</taxon>
        <taxon>Actinomycetes</taxon>
        <taxon>Mycobacteriales</taxon>
        <taxon>Nocardiaceae</taxon>
        <taxon>Nocardia</taxon>
    </lineage>
</organism>
<dbReference type="PANTHER" id="PTHR22916:SF3">
    <property type="entry name" value="UDP-GLCNAC:BETAGAL BETA-1,3-N-ACETYLGLUCOSAMINYLTRANSFERASE-LIKE PROTEIN 1"/>
    <property type="match status" value="1"/>
</dbReference>
<dbReference type="AlphaFoldDB" id="A0A3M2L6N4"/>
<dbReference type="SUPFAM" id="SSF53448">
    <property type="entry name" value="Nucleotide-diphospho-sugar transferases"/>
    <property type="match status" value="1"/>
</dbReference>
<dbReference type="GO" id="GO:0016758">
    <property type="term" value="F:hexosyltransferase activity"/>
    <property type="evidence" value="ECO:0007669"/>
    <property type="project" value="UniProtKB-ARBA"/>
</dbReference>
<dbReference type="EMBL" id="RFFH01000005">
    <property type="protein sequence ID" value="RMI32193.1"/>
    <property type="molecule type" value="Genomic_DNA"/>
</dbReference>
<accession>A0A3M2L6N4</accession>
<keyword evidence="3" id="KW-1185">Reference proteome</keyword>
<reference evidence="2 3" key="1">
    <citation type="submission" date="2018-10" db="EMBL/GenBank/DDBJ databases">
        <title>Isolation from cow dung.</title>
        <authorList>
            <person name="Ling L."/>
        </authorList>
    </citation>
    <scope>NUCLEOTIDE SEQUENCE [LARGE SCALE GENOMIC DNA]</scope>
    <source>
        <strain evidence="2 3">NEAU-LL90</strain>
    </source>
</reference>
<dbReference type="PANTHER" id="PTHR22916">
    <property type="entry name" value="GLYCOSYLTRANSFERASE"/>
    <property type="match status" value="1"/>
</dbReference>
<dbReference type="RefSeq" id="WP_122188534.1">
    <property type="nucleotide sequence ID" value="NZ_RFFH01000005.1"/>
</dbReference>
<evidence type="ECO:0000313" key="3">
    <source>
        <dbReference type="Proteomes" id="UP000279275"/>
    </source>
</evidence>